<dbReference type="HAMAP" id="MF_00963">
    <property type="entry name" value="Sigma70_RpoD_SigA"/>
    <property type="match status" value="1"/>
</dbReference>
<dbReference type="GO" id="GO:0005737">
    <property type="term" value="C:cytoplasm"/>
    <property type="evidence" value="ECO:0007669"/>
    <property type="project" value="UniProtKB-SubCell"/>
</dbReference>
<dbReference type="PANTHER" id="PTHR30603:SF60">
    <property type="entry name" value="RNA POLYMERASE SIGMA FACTOR RPOD"/>
    <property type="match status" value="1"/>
</dbReference>
<name>A0A2Z5TGQ3_9GAMM</name>
<dbReference type="SUPFAM" id="SSF88659">
    <property type="entry name" value="Sigma3 and sigma4 domains of RNA polymerase sigma factors"/>
    <property type="match status" value="2"/>
</dbReference>
<dbReference type="Pfam" id="PF04542">
    <property type="entry name" value="Sigma70_r2"/>
    <property type="match status" value="1"/>
</dbReference>
<keyword evidence="3 6" id="KW-0731">Sigma factor</keyword>
<dbReference type="InterPro" id="IPR009042">
    <property type="entry name" value="RNA_pol_sigma70_r1_2"/>
</dbReference>
<dbReference type="PANTHER" id="PTHR30603">
    <property type="entry name" value="RNA POLYMERASE SIGMA FACTOR RPO"/>
    <property type="match status" value="1"/>
</dbReference>
<dbReference type="InterPro" id="IPR014284">
    <property type="entry name" value="RNA_pol_sigma-70_dom"/>
</dbReference>
<comment type="similarity">
    <text evidence="6">Belongs to the sigma-70 factor family. RpoD/SigA subfamily.</text>
</comment>
<evidence type="ECO:0000256" key="3">
    <source>
        <dbReference type="ARBA" id="ARBA00023082"/>
    </source>
</evidence>
<feature type="short sequence motif" description="Interaction with polymerase core subunit RpoC" evidence="6">
    <location>
        <begin position="247"/>
        <end position="250"/>
    </location>
</feature>
<dbReference type="NCBIfam" id="TIGR02937">
    <property type="entry name" value="sigma70-ECF"/>
    <property type="match status" value="1"/>
</dbReference>
<dbReference type="Gene3D" id="1.10.601.10">
    <property type="entry name" value="RNA Polymerase Primary Sigma Factor"/>
    <property type="match status" value="1"/>
</dbReference>
<feature type="region of interest" description="Sigma-70 factor domain-2" evidence="6">
    <location>
        <begin position="223"/>
        <end position="293"/>
    </location>
</feature>
<dbReference type="InterPro" id="IPR050239">
    <property type="entry name" value="Sigma-70_RNA_pol_init_factors"/>
</dbReference>
<proteinExistence type="inferred from homology"/>
<dbReference type="InterPro" id="IPR013324">
    <property type="entry name" value="RNA_pol_sigma_r3/r4-like"/>
</dbReference>
<dbReference type="EMBL" id="AP018161">
    <property type="protein sequence ID" value="BBA85023.1"/>
    <property type="molecule type" value="Genomic_DNA"/>
</dbReference>
<protein>
    <recommendedName>
        <fullName evidence="6">RNA polymerase sigma factor RpoD</fullName>
    </recommendedName>
    <alternativeName>
        <fullName evidence="6">Sigma-70</fullName>
    </alternativeName>
</protein>
<organism evidence="9 10">
    <name type="scientific">endosymbiont of Rhynchophorus ferrugineus</name>
    <dbReference type="NCBI Taxonomy" id="1972133"/>
    <lineage>
        <taxon>Bacteria</taxon>
        <taxon>Pseudomonadati</taxon>
        <taxon>Pseudomonadota</taxon>
        <taxon>Gammaproteobacteria</taxon>
        <taxon>Candidatus Nardonella</taxon>
    </lineage>
</organism>
<keyword evidence="10" id="KW-1185">Reference proteome</keyword>
<sequence>MNNIDSIKMYMKEMGNVKLLTKEEEIIISKKIEKGINQIKFSLIKYPDLILYILSQYNLVLKGNLKISDIVIGSIEINNNNKKNNNDLNNNIIEENIDFKIINKIFLELKIQYEILQYININFNKNSKLYKIECNKLFYILKKIIFSKKIINNIFIFVNKIIKSINSIEKKIKNNKKNKKKIKLFNKIKKIEFKYNITINNIKKINIKITESKKIVKKYKRDMIEANLRLVISIAKKYLNRGLQFLDLIQEGNIGLMKAVDKFEYKKGYKFSTYATWWIRQSITRSIADQARTIRIPVHMIETINKLNKISRKIIQNFGREPTIKELSKEMSISEDKIIKIIKISKEPISIETPIGDENNTHIIDFIEDKTSNLPLDHATFDSLKSVIKNILSELNPREEKVIRMRFGIDMNTDYTLEEVGKKFNVTRERIRQIEAKALKKLKNINNSNILKNFIEN</sequence>
<dbReference type="Proteomes" id="UP000289537">
    <property type="component" value="Chromosome"/>
</dbReference>
<evidence type="ECO:0000313" key="10">
    <source>
        <dbReference type="Proteomes" id="UP000289537"/>
    </source>
</evidence>
<dbReference type="InterPro" id="IPR007630">
    <property type="entry name" value="RNA_pol_sigma70_r4"/>
</dbReference>
<dbReference type="NCBIfam" id="TIGR02393">
    <property type="entry name" value="RpoD_Cterm"/>
    <property type="match status" value="1"/>
</dbReference>
<keyword evidence="4 6" id="KW-0238">DNA-binding</keyword>
<dbReference type="PRINTS" id="PR00046">
    <property type="entry name" value="SIGMA70FCT"/>
</dbReference>
<dbReference type="Pfam" id="PF00140">
    <property type="entry name" value="Sigma70_r1_2"/>
    <property type="match status" value="1"/>
</dbReference>
<evidence type="ECO:0000256" key="5">
    <source>
        <dbReference type="ARBA" id="ARBA00023163"/>
    </source>
</evidence>
<dbReference type="SUPFAM" id="SSF88946">
    <property type="entry name" value="Sigma2 domain of RNA polymerase sigma factors"/>
    <property type="match status" value="1"/>
</dbReference>
<dbReference type="InterPro" id="IPR012760">
    <property type="entry name" value="RNA_pol_sigma_RpoD_C"/>
</dbReference>
<feature type="region of interest" description="Sigma-70 factor domain-4" evidence="6">
    <location>
        <begin position="391"/>
        <end position="444"/>
    </location>
</feature>
<dbReference type="GO" id="GO:0016987">
    <property type="term" value="F:sigma factor activity"/>
    <property type="evidence" value="ECO:0007669"/>
    <property type="project" value="UniProtKB-UniRule"/>
</dbReference>
<evidence type="ECO:0000313" key="9">
    <source>
        <dbReference type="EMBL" id="BBA85023.1"/>
    </source>
</evidence>
<dbReference type="InterPro" id="IPR013325">
    <property type="entry name" value="RNA_pol_sigma_r2"/>
</dbReference>
<dbReference type="InterPro" id="IPR007631">
    <property type="entry name" value="RNA_pol_sigma_70_non-ess"/>
</dbReference>
<dbReference type="GO" id="GO:0006352">
    <property type="term" value="P:DNA-templated transcription initiation"/>
    <property type="evidence" value="ECO:0007669"/>
    <property type="project" value="UniProtKB-UniRule"/>
</dbReference>
<dbReference type="CDD" id="cd06171">
    <property type="entry name" value="Sigma70_r4"/>
    <property type="match status" value="1"/>
</dbReference>
<dbReference type="OrthoDB" id="9809557at2"/>
<dbReference type="InterPro" id="IPR000943">
    <property type="entry name" value="RNA_pol_sigma70"/>
</dbReference>
<dbReference type="InterPro" id="IPR036388">
    <property type="entry name" value="WH-like_DNA-bd_sf"/>
</dbReference>
<dbReference type="Pfam" id="PF04539">
    <property type="entry name" value="Sigma70_r3"/>
    <property type="match status" value="1"/>
</dbReference>
<dbReference type="Pfam" id="PF04546">
    <property type="entry name" value="Sigma70_ner"/>
    <property type="match status" value="1"/>
</dbReference>
<gene>
    <name evidence="6 9" type="primary">rpoD</name>
    <name evidence="9" type="ORF">NARRFE1_00720</name>
</gene>
<feature type="DNA-binding region" description="H-T-H motif" evidence="6">
    <location>
        <begin position="417"/>
        <end position="436"/>
    </location>
</feature>
<feature type="region of interest" description="Sigma-70 factor domain-3" evidence="6">
    <location>
        <begin position="302"/>
        <end position="378"/>
    </location>
</feature>
<dbReference type="GO" id="GO:0003677">
    <property type="term" value="F:DNA binding"/>
    <property type="evidence" value="ECO:0007669"/>
    <property type="project" value="UniProtKB-UniRule"/>
</dbReference>
<evidence type="ECO:0000256" key="1">
    <source>
        <dbReference type="ARBA" id="ARBA00022490"/>
    </source>
</evidence>
<dbReference type="FunFam" id="1.10.601.10:FF:000001">
    <property type="entry name" value="RNA polymerase sigma factor SigA"/>
    <property type="match status" value="1"/>
</dbReference>
<evidence type="ECO:0000256" key="4">
    <source>
        <dbReference type="ARBA" id="ARBA00023125"/>
    </source>
</evidence>
<reference evidence="9 10" key="1">
    <citation type="journal article" date="2017" name="Proc. Natl. Acad. Sci. U.S.A.">
        <title>Small genome symbiont underlies cuticle hardness in beetles.</title>
        <authorList>
            <person name="Anbutsu H."/>
            <person name="Moriyama M."/>
            <person name="Nikoh N."/>
            <person name="Hosokawa T."/>
            <person name="Futahashi R."/>
            <person name="Tanahashi M."/>
            <person name="Meng X.Y."/>
            <person name="Kuriwada T."/>
            <person name="Mori N."/>
            <person name="Oshima K."/>
            <person name="Hattori M."/>
            <person name="Fujie M."/>
            <person name="Satoh N."/>
            <person name="Maeda T."/>
            <person name="Shigenobu S."/>
            <person name="Koga R."/>
            <person name="Fukatsu T."/>
        </authorList>
    </citation>
    <scope>NUCLEOTIDE SEQUENCE [LARGE SCALE GENOMIC DNA]</scope>
    <source>
        <strain evidence="9">NARRFE1</strain>
    </source>
</reference>
<dbReference type="PROSITE" id="PS00715">
    <property type="entry name" value="SIGMA70_1"/>
    <property type="match status" value="1"/>
</dbReference>
<dbReference type="Pfam" id="PF04545">
    <property type="entry name" value="Sigma70_r4"/>
    <property type="match status" value="1"/>
</dbReference>
<feature type="domain" description="RNA polymerase sigma-70" evidence="7">
    <location>
        <begin position="247"/>
        <end position="260"/>
    </location>
</feature>
<dbReference type="PROSITE" id="PS00716">
    <property type="entry name" value="SIGMA70_2"/>
    <property type="match status" value="1"/>
</dbReference>
<dbReference type="AlphaFoldDB" id="A0A2Z5TGQ3"/>
<dbReference type="InterPro" id="IPR028630">
    <property type="entry name" value="Sigma70_RpoD"/>
</dbReference>
<accession>A0A2Z5TGQ3</accession>
<evidence type="ECO:0000256" key="2">
    <source>
        <dbReference type="ARBA" id="ARBA00023015"/>
    </source>
</evidence>
<dbReference type="Gene3D" id="1.10.10.10">
    <property type="entry name" value="Winged helix-like DNA-binding domain superfamily/Winged helix DNA-binding domain"/>
    <property type="match status" value="2"/>
</dbReference>
<feature type="domain" description="RNA polymerase sigma-70" evidence="8">
    <location>
        <begin position="416"/>
        <end position="442"/>
    </location>
</feature>
<comment type="subcellular location">
    <subcellularLocation>
        <location evidence="6">Cytoplasm</location>
    </subcellularLocation>
</comment>
<evidence type="ECO:0000259" key="7">
    <source>
        <dbReference type="PROSITE" id="PS00715"/>
    </source>
</evidence>
<evidence type="ECO:0000259" key="8">
    <source>
        <dbReference type="PROSITE" id="PS00716"/>
    </source>
</evidence>
<dbReference type="InterPro" id="IPR007624">
    <property type="entry name" value="RNA_pol_sigma70_r3"/>
</dbReference>
<comment type="function">
    <text evidence="6">Sigma factors are initiation factors that promote the attachment of RNA polymerase to specific initiation sites and are then released. This sigma factor is the primary sigma factor during exponential growth.</text>
</comment>
<dbReference type="InterPro" id="IPR007627">
    <property type="entry name" value="RNA_pol_sigma70_r2"/>
</dbReference>
<keyword evidence="2 6" id="KW-0805">Transcription regulation</keyword>
<evidence type="ECO:0000256" key="6">
    <source>
        <dbReference type="HAMAP-Rule" id="MF_00963"/>
    </source>
</evidence>
<dbReference type="KEGG" id="eor:NARRFE1_00720"/>
<comment type="subunit">
    <text evidence="6">Interacts transiently with the RNA polymerase catalytic core.</text>
</comment>
<keyword evidence="5 6" id="KW-0804">Transcription</keyword>
<keyword evidence="1 6" id="KW-0963">Cytoplasm</keyword>